<dbReference type="Proteomes" id="UP000277204">
    <property type="component" value="Unassembled WGS sequence"/>
</dbReference>
<organism evidence="1 2">
    <name type="scientific">Schistosoma margrebowiei</name>
    <dbReference type="NCBI Taxonomy" id="48269"/>
    <lineage>
        <taxon>Eukaryota</taxon>
        <taxon>Metazoa</taxon>
        <taxon>Spiralia</taxon>
        <taxon>Lophotrochozoa</taxon>
        <taxon>Platyhelminthes</taxon>
        <taxon>Trematoda</taxon>
        <taxon>Digenea</taxon>
        <taxon>Strigeidida</taxon>
        <taxon>Schistosomatoidea</taxon>
        <taxon>Schistosomatidae</taxon>
        <taxon>Schistosoma</taxon>
    </lineage>
</organism>
<evidence type="ECO:0000313" key="1">
    <source>
        <dbReference type="EMBL" id="VDP51559.1"/>
    </source>
</evidence>
<dbReference type="AlphaFoldDB" id="A0A183N881"/>
<accession>A0A183N881</accession>
<gene>
    <name evidence="1" type="ORF">SMRZ_LOCUS24506</name>
</gene>
<sequence length="42" mass="4745">MSKQFNFNNIEEAFGNVLYLSNDNPTTIKNHSQCKSTISVLP</sequence>
<reference evidence="1 2" key="1">
    <citation type="submission" date="2018-11" db="EMBL/GenBank/DDBJ databases">
        <authorList>
            <consortium name="Pathogen Informatics"/>
        </authorList>
    </citation>
    <scope>NUCLEOTIDE SEQUENCE [LARGE SCALE GENOMIC DNA]</scope>
    <source>
        <strain evidence="1 2">Zambia</strain>
    </source>
</reference>
<dbReference type="EMBL" id="UZAI01020449">
    <property type="protein sequence ID" value="VDP51559.1"/>
    <property type="molecule type" value="Genomic_DNA"/>
</dbReference>
<keyword evidence="2" id="KW-1185">Reference proteome</keyword>
<proteinExistence type="predicted"/>
<evidence type="ECO:0000313" key="2">
    <source>
        <dbReference type="Proteomes" id="UP000277204"/>
    </source>
</evidence>
<name>A0A183N881_9TREM</name>
<protein>
    <submittedName>
        <fullName evidence="1">Uncharacterized protein</fullName>
    </submittedName>
</protein>